<organism evidence="2 3">
    <name type="scientific">Parabacteroides johnsonii</name>
    <dbReference type="NCBI Taxonomy" id="387661"/>
    <lineage>
        <taxon>Bacteria</taxon>
        <taxon>Pseudomonadati</taxon>
        <taxon>Bacteroidota</taxon>
        <taxon>Bacteroidia</taxon>
        <taxon>Bacteroidales</taxon>
        <taxon>Tannerellaceae</taxon>
        <taxon>Parabacteroides</taxon>
    </lineage>
</organism>
<proteinExistence type="predicted"/>
<dbReference type="Pfam" id="PF13181">
    <property type="entry name" value="TPR_8"/>
    <property type="match status" value="3"/>
</dbReference>
<feature type="repeat" description="TPR" evidence="1">
    <location>
        <begin position="316"/>
        <end position="349"/>
    </location>
</feature>
<evidence type="ECO:0000313" key="2">
    <source>
        <dbReference type="EMBL" id="OUO01605.1"/>
    </source>
</evidence>
<dbReference type="InterPro" id="IPR019734">
    <property type="entry name" value="TPR_rpt"/>
</dbReference>
<gene>
    <name evidence="2" type="ORF">B5F96_17695</name>
</gene>
<dbReference type="Proteomes" id="UP000195975">
    <property type="component" value="Unassembled WGS sequence"/>
</dbReference>
<accession>A0A9Q5SLU4</accession>
<dbReference type="PROSITE" id="PS50005">
    <property type="entry name" value="TPR"/>
    <property type="match status" value="1"/>
</dbReference>
<name>A0A9Q5SLU4_9BACT</name>
<dbReference type="SUPFAM" id="SSF48452">
    <property type="entry name" value="TPR-like"/>
    <property type="match status" value="1"/>
</dbReference>
<dbReference type="PANTHER" id="PTHR12558">
    <property type="entry name" value="CELL DIVISION CYCLE 16,23,27"/>
    <property type="match status" value="1"/>
</dbReference>
<reference evidence="3" key="1">
    <citation type="submission" date="2017-04" db="EMBL/GenBank/DDBJ databases">
        <title>Function of individual gut microbiota members based on whole genome sequencing of pure cultures obtained from chicken caecum.</title>
        <authorList>
            <person name="Medvecky M."/>
            <person name="Cejkova D."/>
            <person name="Polansky O."/>
            <person name="Karasova D."/>
            <person name="Kubasova T."/>
            <person name="Cizek A."/>
            <person name="Rychlik I."/>
        </authorList>
    </citation>
    <scope>NUCLEOTIDE SEQUENCE [LARGE SCALE GENOMIC DNA]</scope>
    <source>
        <strain evidence="3">An42</strain>
    </source>
</reference>
<evidence type="ECO:0008006" key="4">
    <source>
        <dbReference type="Google" id="ProtNLM"/>
    </source>
</evidence>
<dbReference type="EMBL" id="NFIJ01000033">
    <property type="protein sequence ID" value="OUO01605.1"/>
    <property type="molecule type" value="Genomic_DNA"/>
</dbReference>
<sequence>MILAAKTYVCERNRLTKELYNAIIDVVIRIYPLKQYSSHCLIKTNINSILLSRDAPQSIQEIQRLIDLIDTDFAKIQDIELYTITKKASFRNIYGNAYASTRRIIQDTKIKGLTTLNSYYKYRNLRINPDRNEQNFEEEKLEFIKFLSGFETYLNSAMSDLSSQLQILSNLLKLGKKEVWEHRAKEIDNYYSQKQISPEPIYNSIFQIEIMKGQALMYCNESKYEEALKICIQIENIYIHELSTIQKTYIYWIAGISYMELGKTDAAINYIERYKSIFTNSTEALDKLGLLYIKNKMPLKAIECYENIVQINERLFFYWKQLGLLYSEVVDYDKAIYSYKKAIEFDSIINETIYSNLIELLIFKRRFIEAQKYLSELGRAFPHNFNYLYLRTIFEITTTPKGGNANKLFKRLINSYQPQEIPISWKFSDVQNWLKNDSTVFLSKEQRKSIIEIVDKLEKWMG</sequence>
<dbReference type="Gene3D" id="1.25.40.10">
    <property type="entry name" value="Tetratricopeptide repeat domain"/>
    <property type="match status" value="1"/>
</dbReference>
<protein>
    <recommendedName>
        <fullName evidence="4">Tetratricopeptide repeat protein</fullName>
    </recommendedName>
</protein>
<evidence type="ECO:0000256" key="1">
    <source>
        <dbReference type="PROSITE-ProRule" id="PRU00339"/>
    </source>
</evidence>
<dbReference type="AlphaFoldDB" id="A0A9Q5SLU4"/>
<dbReference type="SMART" id="SM00028">
    <property type="entry name" value="TPR"/>
    <property type="match status" value="4"/>
</dbReference>
<keyword evidence="1" id="KW-0802">TPR repeat</keyword>
<dbReference type="PANTHER" id="PTHR12558:SF13">
    <property type="entry name" value="CELL DIVISION CYCLE PROTEIN 27 HOMOLOG"/>
    <property type="match status" value="1"/>
</dbReference>
<evidence type="ECO:0000313" key="3">
    <source>
        <dbReference type="Proteomes" id="UP000195975"/>
    </source>
</evidence>
<dbReference type="InterPro" id="IPR011990">
    <property type="entry name" value="TPR-like_helical_dom_sf"/>
</dbReference>
<comment type="caution">
    <text evidence="2">The sequence shown here is derived from an EMBL/GenBank/DDBJ whole genome shotgun (WGS) entry which is preliminary data.</text>
</comment>